<evidence type="ECO:0000313" key="2">
    <source>
        <dbReference type="EMBL" id="RHN52555.1"/>
    </source>
</evidence>
<feature type="transmembrane region" description="Helical" evidence="1">
    <location>
        <begin position="6"/>
        <end position="26"/>
    </location>
</feature>
<gene>
    <name evidence="2" type="ORF">MtrunA17_Chr6g0481811</name>
</gene>
<dbReference type="EMBL" id="PSQE01000006">
    <property type="protein sequence ID" value="RHN52555.1"/>
    <property type="molecule type" value="Genomic_DNA"/>
</dbReference>
<name>A0A396HMI2_MEDTR</name>
<keyword evidence="1" id="KW-0812">Transmembrane</keyword>
<keyword evidence="1" id="KW-1133">Transmembrane helix</keyword>
<comment type="caution">
    <text evidence="2">The sequence shown here is derived from an EMBL/GenBank/DDBJ whole genome shotgun (WGS) entry which is preliminary data.</text>
</comment>
<keyword evidence="1" id="KW-0472">Membrane</keyword>
<protein>
    <recommendedName>
        <fullName evidence="3">Transmembrane protein</fullName>
    </recommendedName>
</protein>
<evidence type="ECO:0008006" key="3">
    <source>
        <dbReference type="Google" id="ProtNLM"/>
    </source>
</evidence>
<organism evidence="2">
    <name type="scientific">Medicago truncatula</name>
    <name type="common">Barrel medic</name>
    <name type="synonym">Medicago tribuloides</name>
    <dbReference type="NCBI Taxonomy" id="3880"/>
    <lineage>
        <taxon>Eukaryota</taxon>
        <taxon>Viridiplantae</taxon>
        <taxon>Streptophyta</taxon>
        <taxon>Embryophyta</taxon>
        <taxon>Tracheophyta</taxon>
        <taxon>Spermatophyta</taxon>
        <taxon>Magnoliopsida</taxon>
        <taxon>eudicotyledons</taxon>
        <taxon>Gunneridae</taxon>
        <taxon>Pentapetalae</taxon>
        <taxon>rosids</taxon>
        <taxon>fabids</taxon>
        <taxon>Fabales</taxon>
        <taxon>Fabaceae</taxon>
        <taxon>Papilionoideae</taxon>
        <taxon>50 kb inversion clade</taxon>
        <taxon>NPAAA clade</taxon>
        <taxon>Hologalegina</taxon>
        <taxon>IRL clade</taxon>
        <taxon>Trifolieae</taxon>
        <taxon>Medicago</taxon>
    </lineage>
</organism>
<sequence length="67" mass="8013">MSITAVSFSSMIICISINFYRFFFMFRKVGAAFTRIITRRNFCKSGQTKELYEYDFDTTFSYIRRST</sequence>
<reference evidence="2" key="1">
    <citation type="journal article" date="2018" name="Nat. Plants">
        <title>Whole-genome landscape of Medicago truncatula symbiotic genes.</title>
        <authorList>
            <person name="Pecrix Y."/>
            <person name="Gamas P."/>
            <person name="Carrere S."/>
        </authorList>
    </citation>
    <scope>NUCLEOTIDE SEQUENCE</scope>
    <source>
        <tissue evidence="2">Leaves</tissue>
    </source>
</reference>
<proteinExistence type="predicted"/>
<dbReference type="Proteomes" id="UP000265566">
    <property type="component" value="Chromosome 6"/>
</dbReference>
<evidence type="ECO:0000256" key="1">
    <source>
        <dbReference type="SAM" id="Phobius"/>
    </source>
</evidence>
<dbReference type="AlphaFoldDB" id="A0A396HMI2"/>
<dbReference type="Gramene" id="rna37245">
    <property type="protein sequence ID" value="RHN52555.1"/>
    <property type="gene ID" value="gene37245"/>
</dbReference>
<accession>A0A396HMI2</accession>